<proteinExistence type="inferred from homology"/>
<dbReference type="AlphaFoldDB" id="A0A167KU29"/>
<dbReference type="GO" id="GO:0016020">
    <property type="term" value="C:membrane"/>
    <property type="evidence" value="ECO:0007669"/>
    <property type="project" value="UniProtKB-SubCell"/>
</dbReference>
<dbReference type="GeneID" id="29004983"/>
<dbReference type="RefSeq" id="XP_018286927.1">
    <property type="nucleotide sequence ID" value="XM_018444078.1"/>
</dbReference>
<feature type="non-terminal residue" evidence="7">
    <location>
        <position position="57"/>
    </location>
</feature>
<gene>
    <name evidence="7" type="ORF">PHYBLDRAFT_9893</name>
</gene>
<keyword evidence="8" id="KW-1185">Reference proteome</keyword>
<keyword evidence="4 6" id="KW-1133">Transmembrane helix</keyword>
<feature type="transmembrane region" description="Helical" evidence="6">
    <location>
        <begin position="32"/>
        <end position="54"/>
    </location>
</feature>
<keyword evidence="3 6" id="KW-0812">Transmembrane</keyword>
<evidence type="ECO:0000256" key="4">
    <source>
        <dbReference type="ARBA" id="ARBA00022989"/>
    </source>
</evidence>
<dbReference type="PANTHER" id="PTHR21659">
    <property type="entry name" value="HYDROPHOBIC PROTEIN RCI2 LOW TEMPERATURE AND SALT RESPONSIVE PROTEIN LTI6 -RELATED"/>
    <property type="match status" value="1"/>
</dbReference>
<sequence>MTYSTRDIALFVVAFFFSPLAVLIKRGCGVDFLINICLFIFGALPGIIHGFYIIHKY</sequence>
<evidence type="ECO:0008006" key="9">
    <source>
        <dbReference type="Google" id="ProtNLM"/>
    </source>
</evidence>
<dbReference type="OrthoDB" id="2802411at2759"/>
<dbReference type="STRING" id="763407.A0A167KU29"/>
<evidence type="ECO:0000256" key="2">
    <source>
        <dbReference type="ARBA" id="ARBA00009530"/>
    </source>
</evidence>
<dbReference type="Pfam" id="PF01679">
    <property type="entry name" value="Pmp3"/>
    <property type="match status" value="1"/>
</dbReference>
<feature type="transmembrane region" description="Helical" evidence="6">
    <location>
        <begin position="7"/>
        <end position="26"/>
    </location>
</feature>
<dbReference type="Proteomes" id="UP000077315">
    <property type="component" value="Unassembled WGS sequence"/>
</dbReference>
<name>A0A167KU29_PHYB8</name>
<comment type="subcellular location">
    <subcellularLocation>
        <location evidence="1">Membrane</location>
    </subcellularLocation>
</comment>
<evidence type="ECO:0000256" key="5">
    <source>
        <dbReference type="ARBA" id="ARBA00023136"/>
    </source>
</evidence>
<keyword evidence="5 6" id="KW-0472">Membrane</keyword>
<evidence type="ECO:0000313" key="8">
    <source>
        <dbReference type="Proteomes" id="UP000077315"/>
    </source>
</evidence>
<dbReference type="VEuPathDB" id="FungiDB:PHYBLDRAFT_9893"/>
<dbReference type="InterPro" id="IPR000612">
    <property type="entry name" value="PMP3"/>
</dbReference>
<evidence type="ECO:0000256" key="1">
    <source>
        <dbReference type="ARBA" id="ARBA00004370"/>
    </source>
</evidence>
<dbReference type="EMBL" id="KV440993">
    <property type="protein sequence ID" value="OAD68887.1"/>
    <property type="molecule type" value="Genomic_DNA"/>
</dbReference>
<dbReference type="PANTHER" id="PTHR21659:SF42">
    <property type="entry name" value="UPF0057 MEMBRANE PROTEIN ZK632.10-RELATED"/>
    <property type="match status" value="1"/>
</dbReference>
<accession>A0A167KU29</accession>
<reference evidence="8" key="1">
    <citation type="submission" date="2015-06" db="EMBL/GenBank/DDBJ databases">
        <title>Expansion of signal transduction pathways in fungi by whole-genome duplication.</title>
        <authorList>
            <consortium name="DOE Joint Genome Institute"/>
            <person name="Corrochano L.M."/>
            <person name="Kuo A."/>
            <person name="Marcet-Houben M."/>
            <person name="Polaino S."/>
            <person name="Salamov A."/>
            <person name="Villalobos J.M."/>
            <person name="Alvarez M.I."/>
            <person name="Avalos J."/>
            <person name="Benito E.P."/>
            <person name="Benoit I."/>
            <person name="Burger G."/>
            <person name="Camino L.P."/>
            <person name="Canovas D."/>
            <person name="Cerda-Olmedo E."/>
            <person name="Cheng J.-F."/>
            <person name="Dominguez A."/>
            <person name="Elias M."/>
            <person name="Eslava A.P."/>
            <person name="Glaser F."/>
            <person name="Grimwood J."/>
            <person name="Gutierrez G."/>
            <person name="Heitman J."/>
            <person name="Henrissat B."/>
            <person name="Iturriaga E.A."/>
            <person name="Lang B.F."/>
            <person name="Lavin J.L."/>
            <person name="Lee S."/>
            <person name="Li W."/>
            <person name="Lindquist E."/>
            <person name="Lopez-Garcia S."/>
            <person name="Luque E.M."/>
            <person name="Marcos A.T."/>
            <person name="Martin J."/>
            <person name="McCluskey K."/>
            <person name="Medina H.R."/>
            <person name="Miralles-Duran A."/>
            <person name="Miyazaki A."/>
            <person name="Munoz-Torres E."/>
            <person name="Oguiza J.A."/>
            <person name="Ohm R."/>
            <person name="Olmedo M."/>
            <person name="Orejas M."/>
            <person name="Ortiz-Castellanos L."/>
            <person name="Pisabarro A.G."/>
            <person name="Rodriguez-Romero J."/>
            <person name="Ruiz-Herrera J."/>
            <person name="Ruiz-Vazquez R."/>
            <person name="Sanz C."/>
            <person name="Schackwitz W."/>
            <person name="Schmutz J."/>
            <person name="Shahriari M."/>
            <person name="Shelest E."/>
            <person name="Silva-Franco F."/>
            <person name="Soanes D."/>
            <person name="Syed K."/>
            <person name="Tagua V.G."/>
            <person name="Talbot N.J."/>
            <person name="Thon M."/>
            <person name="De vries R.P."/>
            <person name="Wiebenga A."/>
            <person name="Yadav J.S."/>
            <person name="Braun E.L."/>
            <person name="Baker S."/>
            <person name="Garre V."/>
            <person name="Horwitz B."/>
            <person name="Torres-Martinez S."/>
            <person name="Idnurm A."/>
            <person name="Herrera-Estrella A."/>
            <person name="Gabaldon T."/>
            <person name="Grigoriev I.V."/>
        </authorList>
    </citation>
    <scope>NUCLEOTIDE SEQUENCE [LARGE SCALE GENOMIC DNA]</scope>
    <source>
        <strain evidence="8">NRRL 1555(-)</strain>
    </source>
</reference>
<evidence type="ECO:0000256" key="6">
    <source>
        <dbReference type="SAM" id="Phobius"/>
    </source>
</evidence>
<comment type="similarity">
    <text evidence="2">Belongs to the UPF0057 (PMP3) family.</text>
</comment>
<organism evidence="7 8">
    <name type="scientific">Phycomyces blakesleeanus (strain ATCC 8743b / DSM 1359 / FGSC 10004 / NBRC 33097 / NRRL 1555)</name>
    <dbReference type="NCBI Taxonomy" id="763407"/>
    <lineage>
        <taxon>Eukaryota</taxon>
        <taxon>Fungi</taxon>
        <taxon>Fungi incertae sedis</taxon>
        <taxon>Mucoromycota</taxon>
        <taxon>Mucoromycotina</taxon>
        <taxon>Mucoromycetes</taxon>
        <taxon>Mucorales</taxon>
        <taxon>Phycomycetaceae</taxon>
        <taxon>Phycomyces</taxon>
    </lineage>
</organism>
<evidence type="ECO:0000313" key="7">
    <source>
        <dbReference type="EMBL" id="OAD68887.1"/>
    </source>
</evidence>
<evidence type="ECO:0000256" key="3">
    <source>
        <dbReference type="ARBA" id="ARBA00022692"/>
    </source>
</evidence>
<protein>
    <recommendedName>
        <fullName evidence="9">Plasma membrane proteolipid 3</fullName>
    </recommendedName>
</protein>
<dbReference type="InParanoid" id="A0A167KU29"/>